<dbReference type="AlphaFoldDB" id="A0A9D4GJN1"/>
<gene>
    <name evidence="1" type="ORF">DPMN_120040</name>
</gene>
<dbReference type="Proteomes" id="UP000828390">
    <property type="component" value="Unassembled WGS sequence"/>
</dbReference>
<evidence type="ECO:0000313" key="2">
    <source>
        <dbReference type="Proteomes" id="UP000828390"/>
    </source>
</evidence>
<evidence type="ECO:0000313" key="1">
    <source>
        <dbReference type="EMBL" id="KAH3818424.1"/>
    </source>
</evidence>
<organism evidence="1 2">
    <name type="scientific">Dreissena polymorpha</name>
    <name type="common">Zebra mussel</name>
    <name type="synonym">Mytilus polymorpha</name>
    <dbReference type="NCBI Taxonomy" id="45954"/>
    <lineage>
        <taxon>Eukaryota</taxon>
        <taxon>Metazoa</taxon>
        <taxon>Spiralia</taxon>
        <taxon>Lophotrochozoa</taxon>
        <taxon>Mollusca</taxon>
        <taxon>Bivalvia</taxon>
        <taxon>Autobranchia</taxon>
        <taxon>Heteroconchia</taxon>
        <taxon>Euheterodonta</taxon>
        <taxon>Imparidentia</taxon>
        <taxon>Neoheterodontei</taxon>
        <taxon>Myida</taxon>
        <taxon>Dreissenoidea</taxon>
        <taxon>Dreissenidae</taxon>
        <taxon>Dreissena</taxon>
    </lineage>
</organism>
<proteinExistence type="predicted"/>
<protein>
    <submittedName>
        <fullName evidence="1">Uncharacterized protein</fullName>
    </submittedName>
</protein>
<dbReference type="EMBL" id="JAIWYP010000005">
    <property type="protein sequence ID" value="KAH3818424.1"/>
    <property type="molecule type" value="Genomic_DNA"/>
</dbReference>
<name>A0A9D4GJN1_DREPO</name>
<reference evidence="1" key="2">
    <citation type="submission" date="2020-11" db="EMBL/GenBank/DDBJ databases">
        <authorList>
            <person name="McCartney M.A."/>
            <person name="Auch B."/>
            <person name="Kono T."/>
            <person name="Mallez S."/>
            <person name="Becker A."/>
            <person name="Gohl D.M."/>
            <person name="Silverstein K.A.T."/>
            <person name="Koren S."/>
            <person name="Bechman K.B."/>
            <person name="Herman A."/>
            <person name="Abrahante J.E."/>
            <person name="Garbe J."/>
        </authorList>
    </citation>
    <scope>NUCLEOTIDE SEQUENCE</scope>
    <source>
        <strain evidence="1">Duluth1</strain>
        <tissue evidence="1">Whole animal</tissue>
    </source>
</reference>
<comment type="caution">
    <text evidence="1">The sequence shown here is derived from an EMBL/GenBank/DDBJ whole genome shotgun (WGS) entry which is preliminary data.</text>
</comment>
<sequence>MSWGARYNNVGIGTEGVLSKRLDISIKVCTAAKIVQLSSKERSGFPKSNTLVEGRQKCDTQFKRRTRMVEYNGQCKNSG</sequence>
<accession>A0A9D4GJN1</accession>
<reference evidence="1" key="1">
    <citation type="journal article" date="2019" name="bioRxiv">
        <title>The Genome of the Zebra Mussel, Dreissena polymorpha: A Resource for Invasive Species Research.</title>
        <authorList>
            <person name="McCartney M.A."/>
            <person name="Auch B."/>
            <person name="Kono T."/>
            <person name="Mallez S."/>
            <person name="Zhang Y."/>
            <person name="Obille A."/>
            <person name="Becker A."/>
            <person name="Abrahante J.E."/>
            <person name="Garbe J."/>
            <person name="Badalamenti J.P."/>
            <person name="Herman A."/>
            <person name="Mangelson H."/>
            <person name="Liachko I."/>
            <person name="Sullivan S."/>
            <person name="Sone E.D."/>
            <person name="Koren S."/>
            <person name="Silverstein K.A.T."/>
            <person name="Beckman K.B."/>
            <person name="Gohl D.M."/>
        </authorList>
    </citation>
    <scope>NUCLEOTIDE SEQUENCE</scope>
    <source>
        <strain evidence="1">Duluth1</strain>
        <tissue evidence="1">Whole animal</tissue>
    </source>
</reference>
<keyword evidence="2" id="KW-1185">Reference proteome</keyword>